<evidence type="ECO:0000313" key="3">
    <source>
        <dbReference type="EMBL" id="GMR36134.1"/>
    </source>
</evidence>
<name>A0AAN4ZAJ4_9BILA</name>
<protein>
    <submittedName>
        <fullName evidence="3">Uncharacterized protein</fullName>
    </submittedName>
</protein>
<evidence type="ECO:0000256" key="2">
    <source>
        <dbReference type="SAM" id="Phobius"/>
    </source>
</evidence>
<dbReference type="EMBL" id="BTRK01000002">
    <property type="protein sequence ID" value="GMR36134.1"/>
    <property type="molecule type" value="Genomic_DNA"/>
</dbReference>
<accession>A0AAN4ZAJ4</accession>
<proteinExistence type="predicted"/>
<evidence type="ECO:0000313" key="4">
    <source>
        <dbReference type="Proteomes" id="UP001328107"/>
    </source>
</evidence>
<sequence length="210" mass="23768">CELKKKCARDCHQFAHRVVNSNGDLTLYEYECKKGHLWIKENGADDSSNYIKAIVCNVTTGQIHDFSEEQPPNCRYQRRGFLMGWMAAVLWLILPILFIIIILIFVILFCIIVFVPLRRRYLRREASQSKSSKTKRSLWARTPCKGKKNPSSLAVKGEQKASATPVQVLPSCNESPNLIPFQKAPSVPVETATPLTPATPVSPFERMGYL</sequence>
<feature type="transmembrane region" description="Helical" evidence="2">
    <location>
        <begin position="88"/>
        <end position="115"/>
    </location>
</feature>
<keyword evidence="2" id="KW-0472">Membrane</keyword>
<comment type="caution">
    <text evidence="3">The sequence shown here is derived from an EMBL/GenBank/DDBJ whole genome shotgun (WGS) entry which is preliminary data.</text>
</comment>
<gene>
    <name evidence="3" type="ORF">PMAYCL1PPCAC_06329</name>
</gene>
<feature type="compositionally biased region" description="Basic residues" evidence="1">
    <location>
        <begin position="133"/>
        <end position="148"/>
    </location>
</feature>
<dbReference type="Proteomes" id="UP001328107">
    <property type="component" value="Unassembled WGS sequence"/>
</dbReference>
<feature type="region of interest" description="Disordered" evidence="1">
    <location>
        <begin position="133"/>
        <end position="159"/>
    </location>
</feature>
<organism evidence="3 4">
    <name type="scientific">Pristionchus mayeri</name>
    <dbReference type="NCBI Taxonomy" id="1317129"/>
    <lineage>
        <taxon>Eukaryota</taxon>
        <taxon>Metazoa</taxon>
        <taxon>Ecdysozoa</taxon>
        <taxon>Nematoda</taxon>
        <taxon>Chromadorea</taxon>
        <taxon>Rhabditida</taxon>
        <taxon>Rhabditina</taxon>
        <taxon>Diplogasteromorpha</taxon>
        <taxon>Diplogasteroidea</taxon>
        <taxon>Neodiplogasteridae</taxon>
        <taxon>Pristionchus</taxon>
    </lineage>
</organism>
<keyword evidence="2" id="KW-1133">Transmembrane helix</keyword>
<keyword evidence="4" id="KW-1185">Reference proteome</keyword>
<reference evidence="4" key="1">
    <citation type="submission" date="2022-10" db="EMBL/GenBank/DDBJ databases">
        <title>Genome assembly of Pristionchus species.</title>
        <authorList>
            <person name="Yoshida K."/>
            <person name="Sommer R.J."/>
        </authorList>
    </citation>
    <scope>NUCLEOTIDE SEQUENCE [LARGE SCALE GENOMIC DNA]</scope>
    <source>
        <strain evidence="4">RS5460</strain>
    </source>
</reference>
<evidence type="ECO:0000256" key="1">
    <source>
        <dbReference type="SAM" id="MobiDB-lite"/>
    </source>
</evidence>
<feature type="non-terminal residue" evidence="3">
    <location>
        <position position="1"/>
    </location>
</feature>
<keyword evidence="2" id="KW-0812">Transmembrane</keyword>
<dbReference type="AlphaFoldDB" id="A0AAN4ZAJ4"/>